<dbReference type="InterPro" id="IPR050914">
    <property type="entry name" value="snRNP_SmB/NAA38-like"/>
</dbReference>
<reference evidence="2" key="1">
    <citation type="submission" date="2019-07" db="EMBL/GenBank/DDBJ databases">
        <authorList>
            <person name="Palmer J.M."/>
        </authorList>
    </citation>
    <scope>NUCLEOTIDE SEQUENCE</scope>
    <source>
        <strain evidence="2">PC9</strain>
    </source>
</reference>
<dbReference type="PANTHER" id="PTHR10701:SF5">
    <property type="entry name" value="N-ALPHA-ACETYLTRANSFERASE 38, NATC AUXILIARY SUBUNIT"/>
    <property type="match status" value="1"/>
</dbReference>
<feature type="domain" description="Sm" evidence="1">
    <location>
        <begin position="16"/>
        <end position="85"/>
    </location>
</feature>
<gene>
    <name evidence="2" type="ORF">PC9H_001599</name>
</gene>
<dbReference type="SUPFAM" id="SSF50182">
    <property type="entry name" value="Sm-like ribonucleoproteins"/>
    <property type="match status" value="1"/>
</dbReference>
<dbReference type="InterPro" id="IPR001163">
    <property type="entry name" value="Sm_dom_euk/arc"/>
</dbReference>
<proteinExistence type="predicted"/>
<dbReference type="VEuPathDB" id="FungiDB:PC9H_001599"/>
<dbReference type="GO" id="GO:0031417">
    <property type="term" value="C:NatC complex"/>
    <property type="evidence" value="ECO:0007669"/>
    <property type="project" value="InterPro"/>
</dbReference>
<organism evidence="2 3">
    <name type="scientific">Pleurotus ostreatus</name>
    <name type="common">Oyster mushroom</name>
    <name type="synonym">White-rot fungus</name>
    <dbReference type="NCBI Taxonomy" id="5322"/>
    <lineage>
        <taxon>Eukaryota</taxon>
        <taxon>Fungi</taxon>
        <taxon>Dikarya</taxon>
        <taxon>Basidiomycota</taxon>
        <taxon>Agaricomycotina</taxon>
        <taxon>Agaricomycetes</taxon>
        <taxon>Agaricomycetidae</taxon>
        <taxon>Agaricales</taxon>
        <taxon>Pleurotineae</taxon>
        <taxon>Pleurotaceae</taxon>
        <taxon>Pleurotus</taxon>
    </lineage>
</organism>
<dbReference type="PANTHER" id="PTHR10701">
    <property type="entry name" value="SMALL NUCLEAR RIBONUCLEOPROTEIN-ASSOCIATED PROTEIN B AND N"/>
    <property type="match status" value="1"/>
</dbReference>
<name>A0A8H7A367_PLEOS</name>
<accession>A0A8H7A367</accession>
<keyword evidence="3" id="KW-1185">Reference proteome</keyword>
<dbReference type="RefSeq" id="XP_036637094.1">
    <property type="nucleotide sequence ID" value="XM_036771249.1"/>
</dbReference>
<dbReference type="AlphaFoldDB" id="A0A8H7A367"/>
<evidence type="ECO:0000259" key="1">
    <source>
        <dbReference type="SMART" id="SM00651"/>
    </source>
</evidence>
<dbReference type="Pfam" id="PF01423">
    <property type="entry name" value="LSM"/>
    <property type="match status" value="1"/>
</dbReference>
<comment type="caution">
    <text evidence="2">The sequence shown here is derived from an EMBL/GenBank/DDBJ whole genome shotgun (WGS) entry which is preliminary data.</text>
</comment>
<sequence>MESPTPAQDTSKPALRRLESLLRHVLRISVSDGRIFIGTFAGTDKPLNILLINAEEYRIGLNENPSGRFVGQIMIPWKIVTKVEAQGDATDFEGDVSMT</sequence>
<dbReference type="SMART" id="SM00651">
    <property type="entry name" value="Sm"/>
    <property type="match status" value="1"/>
</dbReference>
<dbReference type="InterPro" id="IPR010920">
    <property type="entry name" value="LSM_dom_sf"/>
</dbReference>
<dbReference type="Gene3D" id="2.30.30.100">
    <property type="match status" value="1"/>
</dbReference>
<dbReference type="Proteomes" id="UP000623687">
    <property type="component" value="Unassembled WGS sequence"/>
</dbReference>
<dbReference type="OrthoDB" id="368909at2759"/>
<evidence type="ECO:0000313" key="2">
    <source>
        <dbReference type="EMBL" id="KAF7441250.1"/>
    </source>
</evidence>
<evidence type="ECO:0000313" key="3">
    <source>
        <dbReference type="Proteomes" id="UP000623687"/>
    </source>
</evidence>
<protein>
    <recommendedName>
        <fullName evidence="1">Sm domain-containing protein</fullName>
    </recommendedName>
</protein>
<dbReference type="CDD" id="cd06168">
    <property type="entry name" value="LSMD1"/>
    <property type="match status" value="1"/>
</dbReference>
<dbReference type="EMBL" id="JACETU010000001">
    <property type="protein sequence ID" value="KAF7441250.1"/>
    <property type="molecule type" value="Genomic_DNA"/>
</dbReference>
<dbReference type="InterPro" id="IPR034110">
    <property type="entry name" value="LSMD1_Sm"/>
</dbReference>
<dbReference type="GeneID" id="59371440"/>